<evidence type="ECO:0000256" key="1">
    <source>
        <dbReference type="SAM" id="Phobius"/>
    </source>
</evidence>
<evidence type="ECO:0000313" key="2">
    <source>
        <dbReference type="EMBL" id="GGC84994.1"/>
    </source>
</evidence>
<protein>
    <recommendedName>
        <fullName evidence="4">Oxidoreductase</fullName>
    </recommendedName>
</protein>
<sequence>MSNPDGIALGLDGARVDGGAFWDELTATGQVRAPGAHIGGQLALQKAILSNPAGDALSLDNARVDGGAFWDGLTATGQVRAIGAHIGGQLHLENVACHSLPSDGTVGGLHLQGAVIDSLFVGRIQAVLDLHLAHIQVLVLRDNNPPPAVEATGWALTSLRLIAVPSGQNGRDVILTKWLDRQEVFVPQPWHEAADALARDGHMEEATRLRIAAAKRSTEQLRPAGRPTRRFRSIYGWVTGRTRWLLRLGYGTAVGFGYRPLRAGIWLAAFGLATMLIAGLGASQLEPSRQARPLDIGTSAQTVAQHGPLTGATECEAARAGWDYPCLNKVLYAVETALPVVGTVQSSAWVWGPGAWFPALIITALKALSWLFTVLLLGGVTNLLRKT</sequence>
<keyword evidence="1" id="KW-0812">Transmembrane</keyword>
<feature type="transmembrane region" description="Helical" evidence="1">
    <location>
        <begin position="265"/>
        <end position="285"/>
    </location>
</feature>
<evidence type="ECO:0008006" key="4">
    <source>
        <dbReference type="Google" id="ProtNLM"/>
    </source>
</evidence>
<evidence type="ECO:0000313" key="3">
    <source>
        <dbReference type="Proteomes" id="UP000597761"/>
    </source>
</evidence>
<organism evidence="2 3">
    <name type="scientific">Tersicoccus solisilvae</name>
    <dbReference type="NCBI Taxonomy" id="1882339"/>
    <lineage>
        <taxon>Bacteria</taxon>
        <taxon>Bacillati</taxon>
        <taxon>Actinomycetota</taxon>
        <taxon>Actinomycetes</taxon>
        <taxon>Micrococcales</taxon>
        <taxon>Micrococcaceae</taxon>
        <taxon>Tersicoccus</taxon>
    </lineage>
</organism>
<keyword evidence="1" id="KW-0472">Membrane</keyword>
<name>A0ABQ1NVL9_9MICC</name>
<comment type="caution">
    <text evidence="2">The sequence shown here is derived from an EMBL/GenBank/DDBJ whole genome shotgun (WGS) entry which is preliminary data.</text>
</comment>
<feature type="transmembrane region" description="Helical" evidence="1">
    <location>
        <begin position="355"/>
        <end position="384"/>
    </location>
</feature>
<proteinExistence type="predicted"/>
<gene>
    <name evidence="2" type="ORF">GCM10011512_09820</name>
</gene>
<reference evidence="3" key="1">
    <citation type="journal article" date="2019" name="Int. J. Syst. Evol. Microbiol.">
        <title>The Global Catalogue of Microorganisms (GCM) 10K type strain sequencing project: providing services to taxonomists for standard genome sequencing and annotation.</title>
        <authorList>
            <consortium name="The Broad Institute Genomics Platform"/>
            <consortium name="The Broad Institute Genome Sequencing Center for Infectious Disease"/>
            <person name="Wu L."/>
            <person name="Ma J."/>
        </authorList>
    </citation>
    <scope>NUCLEOTIDE SEQUENCE [LARGE SCALE GENOMIC DNA]</scope>
    <source>
        <strain evidence="3">CGMCC 1.15480</strain>
    </source>
</reference>
<keyword evidence="3" id="KW-1185">Reference proteome</keyword>
<accession>A0ABQ1NVL9</accession>
<dbReference type="EMBL" id="BMJI01000003">
    <property type="protein sequence ID" value="GGC84994.1"/>
    <property type="molecule type" value="Genomic_DNA"/>
</dbReference>
<dbReference type="Proteomes" id="UP000597761">
    <property type="component" value="Unassembled WGS sequence"/>
</dbReference>
<dbReference type="RefSeq" id="WP_188666975.1">
    <property type="nucleotide sequence ID" value="NZ_BMJI01000003.1"/>
</dbReference>
<keyword evidence="1" id="KW-1133">Transmembrane helix</keyword>